<dbReference type="EMBL" id="PCSR01000029">
    <property type="protein sequence ID" value="PIP53394.1"/>
    <property type="molecule type" value="Genomic_DNA"/>
</dbReference>
<dbReference type="Gene3D" id="2.40.50.140">
    <property type="entry name" value="Nucleic acid-binding proteins"/>
    <property type="match status" value="1"/>
</dbReference>
<evidence type="ECO:0000313" key="5">
    <source>
        <dbReference type="EMBL" id="PIP53394.1"/>
    </source>
</evidence>
<keyword evidence="3" id="KW-0234">DNA repair</keyword>
<dbReference type="PANTHER" id="PTHR33991:SF1">
    <property type="entry name" value="DNA REPAIR PROTEIN RECO"/>
    <property type="match status" value="1"/>
</dbReference>
<evidence type="ECO:0000313" key="6">
    <source>
        <dbReference type="Proteomes" id="UP000229459"/>
    </source>
</evidence>
<proteinExistence type="predicted"/>
<sequence>MQKSYLLDCFIIKRKNYQEADKLITVFSKQRGKITLKAKGIRKINSKRAGSLELFNLVKMMVVKGRGDMDIITEVSLFRDYSSLGREFYRTKIAYELLELINTFSLEDAENTGLYELLFKALDFINTAGFHIELADKASLRFKARILELMGYGNYETPSHNQLNQIIEELSERKLVAHHNFSL</sequence>
<dbReference type="SUPFAM" id="SSF57863">
    <property type="entry name" value="ArfGap/RecO-like zinc finger"/>
    <property type="match status" value="1"/>
</dbReference>
<dbReference type="Pfam" id="PF11967">
    <property type="entry name" value="RecO_N"/>
    <property type="match status" value="1"/>
</dbReference>
<dbReference type="InterPro" id="IPR003717">
    <property type="entry name" value="RecO"/>
</dbReference>
<dbReference type="Proteomes" id="UP000229459">
    <property type="component" value="Unassembled WGS sequence"/>
</dbReference>
<protein>
    <submittedName>
        <fullName evidence="5">DNA repair protein RecO</fullName>
    </submittedName>
</protein>
<dbReference type="GO" id="GO:0006302">
    <property type="term" value="P:double-strand break repair"/>
    <property type="evidence" value="ECO:0007669"/>
    <property type="project" value="TreeGrafter"/>
</dbReference>
<evidence type="ECO:0000259" key="4">
    <source>
        <dbReference type="Pfam" id="PF11967"/>
    </source>
</evidence>
<keyword evidence="1" id="KW-0227">DNA damage</keyword>
<accession>A0A2H0B6Z4</accession>
<dbReference type="SUPFAM" id="SSF50249">
    <property type="entry name" value="Nucleic acid-binding proteins"/>
    <property type="match status" value="1"/>
</dbReference>
<evidence type="ECO:0000256" key="2">
    <source>
        <dbReference type="ARBA" id="ARBA00023172"/>
    </source>
</evidence>
<comment type="caution">
    <text evidence="5">The sequence shown here is derived from an EMBL/GenBank/DDBJ whole genome shotgun (WGS) entry which is preliminary data.</text>
</comment>
<dbReference type="InterPro" id="IPR012340">
    <property type="entry name" value="NA-bd_OB-fold"/>
</dbReference>
<feature type="domain" description="DNA replication/recombination mediator RecO N-terminal" evidence="4">
    <location>
        <begin position="5"/>
        <end position="78"/>
    </location>
</feature>
<dbReference type="GO" id="GO:0043590">
    <property type="term" value="C:bacterial nucleoid"/>
    <property type="evidence" value="ECO:0007669"/>
    <property type="project" value="TreeGrafter"/>
</dbReference>
<dbReference type="AlphaFoldDB" id="A0A2H0B6Z4"/>
<gene>
    <name evidence="5" type="primary">recO</name>
    <name evidence="5" type="ORF">COX08_01265</name>
</gene>
<dbReference type="InterPro" id="IPR037278">
    <property type="entry name" value="ARFGAP/RecO"/>
</dbReference>
<dbReference type="PANTHER" id="PTHR33991">
    <property type="entry name" value="DNA REPAIR PROTEIN RECO"/>
    <property type="match status" value="1"/>
</dbReference>
<reference evidence="5 6" key="1">
    <citation type="submission" date="2017-09" db="EMBL/GenBank/DDBJ databases">
        <title>Depth-based differentiation of microbial function through sediment-hosted aquifers and enrichment of novel symbionts in the deep terrestrial subsurface.</title>
        <authorList>
            <person name="Probst A.J."/>
            <person name="Ladd B."/>
            <person name="Jarett J.K."/>
            <person name="Geller-Mcgrath D.E."/>
            <person name="Sieber C.M."/>
            <person name="Emerson J.B."/>
            <person name="Anantharaman K."/>
            <person name="Thomas B.C."/>
            <person name="Malmstrom R."/>
            <person name="Stieglmeier M."/>
            <person name="Klingl A."/>
            <person name="Woyke T."/>
            <person name="Ryan C.M."/>
            <person name="Banfield J.F."/>
        </authorList>
    </citation>
    <scope>NUCLEOTIDE SEQUENCE [LARGE SCALE GENOMIC DNA]</scope>
    <source>
        <strain evidence="5">CG23_combo_of_CG06-09_8_20_14_all_34_8</strain>
    </source>
</reference>
<dbReference type="GO" id="GO:0006310">
    <property type="term" value="P:DNA recombination"/>
    <property type="evidence" value="ECO:0007669"/>
    <property type="project" value="UniProtKB-KW"/>
</dbReference>
<evidence type="ECO:0000256" key="3">
    <source>
        <dbReference type="ARBA" id="ARBA00023204"/>
    </source>
</evidence>
<evidence type="ECO:0000256" key="1">
    <source>
        <dbReference type="ARBA" id="ARBA00022763"/>
    </source>
</evidence>
<organism evidence="5 6">
    <name type="scientific">Candidatus Beckwithbacteria bacterium CG23_combo_of_CG06-09_8_20_14_all_34_8</name>
    <dbReference type="NCBI Taxonomy" id="1974497"/>
    <lineage>
        <taxon>Bacteria</taxon>
        <taxon>Candidatus Beckwithiibacteriota</taxon>
    </lineage>
</organism>
<keyword evidence="2" id="KW-0233">DNA recombination</keyword>
<dbReference type="NCBIfam" id="TIGR00613">
    <property type="entry name" value="reco"/>
    <property type="match status" value="1"/>
</dbReference>
<dbReference type="InterPro" id="IPR022572">
    <property type="entry name" value="DNA_rep/recomb_RecO_N"/>
</dbReference>
<name>A0A2H0B6Z4_9BACT</name>